<evidence type="ECO:0000313" key="13">
    <source>
        <dbReference type="EMBL" id="RXH73861.1"/>
    </source>
</evidence>
<feature type="domain" description="DRBM" evidence="12">
    <location>
        <begin position="15"/>
        <end position="84"/>
    </location>
</feature>
<dbReference type="GO" id="GO:0004663">
    <property type="term" value="F:Rab geranylgeranyltransferase activity"/>
    <property type="evidence" value="ECO:0007669"/>
    <property type="project" value="UniProtKB-EC"/>
</dbReference>
<proteinExistence type="inferred from homology"/>
<evidence type="ECO:0000256" key="9">
    <source>
        <dbReference type="ARBA" id="ARBA00047658"/>
    </source>
</evidence>
<dbReference type="Pfam" id="PF00035">
    <property type="entry name" value="dsrm"/>
    <property type="match status" value="2"/>
</dbReference>
<dbReference type="PANTHER" id="PTHR11129:SF2">
    <property type="entry name" value="GERANYLGERANYL TRANSFERASE TYPE-2 SUBUNIT ALPHA"/>
    <property type="match status" value="1"/>
</dbReference>
<feature type="region of interest" description="Disordered" evidence="11">
    <location>
        <begin position="491"/>
        <end position="530"/>
    </location>
</feature>
<dbReference type="SUPFAM" id="SSF54768">
    <property type="entry name" value="dsRNA-binding domain-like"/>
    <property type="match status" value="2"/>
</dbReference>
<evidence type="ECO:0000256" key="6">
    <source>
        <dbReference type="ARBA" id="ARBA00022737"/>
    </source>
</evidence>
<evidence type="ECO:0000256" key="10">
    <source>
        <dbReference type="PROSITE-ProRule" id="PRU00266"/>
    </source>
</evidence>
<feature type="domain" description="DRBM" evidence="12">
    <location>
        <begin position="101"/>
        <end position="170"/>
    </location>
</feature>
<feature type="compositionally biased region" description="Polar residues" evidence="11">
    <location>
        <begin position="499"/>
        <end position="511"/>
    </location>
</feature>
<dbReference type="AlphaFoldDB" id="A0A498HXF5"/>
<evidence type="ECO:0000256" key="8">
    <source>
        <dbReference type="ARBA" id="ARBA00031267"/>
    </source>
</evidence>
<evidence type="ECO:0000256" key="5">
    <source>
        <dbReference type="ARBA" id="ARBA00022679"/>
    </source>
</evidence>
<keyword evidence="5" id="KW-0808">Transferase</keyword>
<dbReference type="CDD" id="cd19907">
    <property type="entry name" value="DSRM_AtDRB-like_rpt1"/>
    <property type="match status" value="1"/>
</dbReference>
<dbReference type="GO" id="GO:0003725">
    <property type="term" value="F:double-stranded RNA binding"/>
    <property type="evidence" value="ECO:0007669"/>
    <property type="project" value="InterPro"/>
</dbReference>
<dbReference type="EMBL" id="RDQH01000341">
    <property type="protein sequence ID" value="RXH73861.1"/>
    <property type="molecule type" value="Genomic_DNA"/>
</dbReference>
<evidence type="ECO:0000256" key="1">
    <source>
        <dbReference type="ARBA" id="ARBA00006734"/>
    </source>
</evidence>
<dbReference type="Proteomes" id="UP000290289">
    <property type="component" value="Chromosome 15"/>
</dbReference>
<evidence type="ECO:0000313" key="14">
    <source>
        <dbReference type="Proteomes" id="UP000290289"/>
    </source>
</evidence>
<keyword evidence="7 10" id="KW-0694">RNA-binding</keyword>
<dbReference type="InterPro" id="IPR002088">
    <property type="entry name" value="Prenyl_trans_a"/>
</dbReference>
<dbReference type="SUPFAM" id="SSF52058">
    <property type="entry name" value="L domain-like"/>
    <property type="match status" value="1"/>
</dbReference>
<dbReference type="PROSITE" id="PS50137">
    <property type="entry name" value="DS_RBD"/>
    <property type="match status" value="2"/>
</dbReference>
<gene>
    <name evidence="13" type="ORF">DVH24_016683</name>
</gene>
<dbReference type="InterPro" id="IPR014720">
    <property type="entry name" value="dsRBD_dom"/>
</dbReference>
<feature type="compositionally biased region" description="Basic residues" evidence="11">
    <location>
        <begin position="210"/>
        <end position="223"/>
    </location>
</feature>
<keyword evidence="14" id="KW-1185">Reference proteome</keyword>
<dbReference type="SUPFAM" id="SSF48439">
    <property type="entry name" value="Protein prenylyltransferase"/>
    <property type="match status" value="1"/>
</dbReference>
<dbReference type="PROSITE" id="PS51450">
    <property type="entry name" value="LRR"/>
    <property type="match status" value="2"/>
</dbReference>
<dbReference type="STRING" id="3750.A0A498HXF5"/>
<protein>
    <recommendedName>
        <fullName evidence="3">Geranylgeranyl transferase type-2 subunit alpha</fullName>
        <ecNumber evidence="2">2.5.1.60</ecNumber>
    </recommendedName>
    <alternativeName>
        <fullName evidence="8">Geranylgeranyl transferase type II subunit alpha</fullName>
    </alternativeName>
</protein>
<dbReference type="Gene3D" id="1.25.40.120">
    <property type="entry name" value="Protein prenylyltransferase"/>
    <property type="match status" value="1"/>
</dbReference>
<comment type="similarity">
    <text evidence="1">Belongs to the protein prenyltransferase subunit alpha family.</text>
</comment>
<feature type="compositionally biased region" description="Polar residues" evidence="11">
    <location>
        <begin position="230"/>
        <end position="242"/>
    </location>
</feature>
<evidence type="ECO:0000256" key="2">
    <source>
        <dbReference type="ARBA" id="ARBA00012656"/>
    </source>
</evidence>
<evidence type="ECO:0000256" key="7">
    <source>
        <dbReference type="ARBA" id="ARBA00022884"/>
    </source>
</evidence>
<dbReference type="Gene3D" id="3.30.160.20">
    <property type="match status" value="2"/>
</dbReference>
<evidence type="ECO:0000256" key="11">
    <source>
        <dbReference type="SAM" id="MobiDB-lite"/>
    </source>
</evidence>
<dbReference type="Pfam" id="PF01239">
    <property type="entry name" value="PPTA"/>
    <property type="match status" value="5"/>
</dbReference>
<dbReference type="PROSITE" id="PS51147">
    <property type="entry name" value="PFTA"/>
    <property type="match status" value="5"/>
</dbReference>
<reference evidence="13 14" key="1">
    <citation type="submission" date="2018-10" db="EMBL/GenBank/DDBJ databases">
        <title>A high-quality apple genome assembly.</title>
        <authorList>
            <person name="Hu J."/>
        </authorList>
    </citation>
    <scope>NUCLEOTIDE SEQUENCE [LARGE SCALE GENOMIC DNA]</scope>
    <source>
        <strain evidence="14">cv. HFTH1</strain>
        <tissue evidence="13">Young leaf</tissue>
    </source>
</reference>
<dbReference type="SMART" id="SM00358">
    <property type="entry name" value="DSRM"/>
    <property type="match status" value="2"/>
</dbReference>
<dbReference type="InterPro" id="IPR032675">
    <property type="entry name" value="LRR_dom_sf"/>
</dbReference>
<evidence type="ECO:0000256" key="3">
    <source>
        <dbReference type="ARBA" id="ARBA00014772"/>
    </source>
</evidence>
<comment type="catalytic activity">
    <reaction evidence="9">
        <text>geranylgeranyl diphosphate + L-cysteinyl-[protein] = S-geranylgeranyl-L-cysteinyl-[protein] + diphosphate</text>
        <dbReference type="Rhea" id="RHEA:21240"/>
        <dbReference type="Rhea" id="RHEA-COMP:10131"/>
        <dbReference type="Rhea" id="RHEA-COMP:11537"/>
        <dbReference type="ChEBI" id="CHEBI:29950"/>
        <dbReference type="ChEBI" id="CHEBI:33019"/>
        <dbReference type="ChEBI" id="CHEBI:57533"/>
        <dbReference type="ChEBI" id="CHEBI:86021"/>
        <dbReference type="EC" id="2.5.1.60"/>
    </reaction>
</comment>
<feature type="region of interest" description="Disordered" evidence="11">
    <location>
        <begin position="170"/>
        <end position="254"/>
    </location>
</feature>
<dbReference type="GO" id="GO:0005968">
    <property type="term" value="C:Rab-protein geranylgeranyltransferase complex"/>
    <property type="evidence" value="ECO:0007669"/>
    <property type="project" value="TreeGrafter"/>
</dbReference>
<accession>A0A498HXF5</accession>
<dbReference type="InterPro" id="IPR001611">
    <property type="entry name" value="Leu-rich_rpt"/>
</dbReference>
<dbReference type="InterPro" id="IPR044450">
    <property type="entry name" value="AtDRB-like_DSRM_1"/>
</dbReference>
<name>A0A498HXF5_MALDO</name>
<dbReference type="FunFam" id="3.80.10.10:FF:000756">
    <property type="entry name" value="Rab geranylgeranyl transferase like protein"/>
    <property type="match status" value="1"/>
</dbReference>
<keyword evidence="6" id="KW-0677">Repeat</keyword>
<evidence type="ECO:0000259" key="12">
    <source>
        <dbReference type="PROSITE" id="PS50137"/>
    </source>
</evidence>
<dbReference type="EC" id="2.5.1.60" evidence="2"/>
<organism evidence="13 14">
    <name type="scientific">Malus domestica</name>
    <name type="common">Apple</name>
    <name type="synonym">Pyrus malus</name>
    <dbReference type="NCBI Taxonomy" id="3750"/>
    <lineage>
        <taxon>Eukaryota</taxon>
        <taxon>Viridiplantae</taxon>
        <taxon>Streptophyta</taxon>
        <taxon>Embryophyta</taxon>
        <taxon>Tracheophyta</taxon>
        <taxon>Spermatophyta</taxon>
        <taxon>Magnoliopsida</taxon>
        <taxon>eudicotyledons</taxon>
        <taxon>Gunneridae</taxon>
        <taxon>Pentapetalae</taxon>
        <taxon>rosids</taxon>
        <taxon>fabids</taxon>
        <taxon>Rosales</taxon>
        <taxon>Rosaceae</taxon>
        <taxon>Amygdaloideae</taxon>
        <taxon>Maleae</taxon>
        <taxon>Malus</taxon>
    </lineage>
</organism>
<dbReference type="PANTHER" id="PTHR11129">
    <property type="entry name" value="PROTEIN FARNESYLTRANSFERASE ALPHA SUBUNIT/RAB GERANYLGERANYL TRANSFERASE ALPHA SUBUNIT"/>
    <property type="match status" value="1"/>
</dbReference>
<comment type="caution">
    <text evidence="13">The sequence shown here is derived from an EMBL/GenBank/DDBJ whole genome shotgun (WGS) entry which is preliminary data.</text>
</comment>
<dbReference type="FunFam" id="1.25.40.120:FF:000035">
    <property type="entry name" value="Geranylgeranyl transferase type-2 subunit alpha"/>
    <property type="match status" value="1"/>
</dbReference>
<evidence type="ECO:0000256" key="4">
    <source>
        <dbReference type="ARBA" id="ARBA00022602"/>
    </source>
</evidence>
<feature type="compositionally biased region" description="Basic residues" evidence="11">
    <location>
        <begin position="512"/>
        <end position="521"/>
    </location>
</feature>
<dbReference type="Gene3D" id="3.80.10.10">
    <property type="entry name" value="Ribonuclease Inhibitor"/>
    <property type="match status" value="1"/>
</dbReference>
<keyword evidence="4" id="KW-0637">Prenyltransferase</keyword>
<sequence length="1209" mass="133753">MSTNEGFQGVSNCYVFKSQLQEYAQKVGMPTPVYETTKEGPSHAPSFKSTVIVNEVRYDSLPGFSNRKIAEQSAAEVALVELAKSADVDRSISQPIHETGLCKNLLQEYAQKMNYAIPLYECQKEETADKTPLFSCTVEIGGIRYVGAVAKTKKEAEIKVARTALLAIRSSNSESSKESVGNTQLTVVPCKKRQAAPITNSEETADVPKPKKPRPQKRKFKKKPTGDKAGQTQVQNEGNSEVNMGGSEISGSGANAHVQPMAAEAAPNTHEWVSHSHSEWEPGLIPCDNDVSATHGQSTASYFNHSDSQTHDLVAVPPSYHDAGAVLLPYHDSGEVPLSYGNTTPWATEANMAPGAGAGQAVSHASNSGVAYFEASTVTVGMNQSEDESKQGDSQTLDAVAAPPSYHDVAAVLLPYHDAGAVLLPYHDAGAVLLPYPDAGAVPFGNTTPWASEANMMPEAGAGAGCAVSHVSNSGVPYFETSTVTGGVNQSENEAKQVQHITQKPTDPSSRSKMHGQPRKPAKPEDEAASAARAEALRALQSHFFSNHHNKVYTDEALQLSGKLLEQNPEFYTAWNYRKLVVQQNLDRCSESDPDSLKSIIDRELKLVESALRQNFKSYGAWHHRKWVLSKGRSVLDREMKLLKQFQQLDPRNFHAWNYRRFVAALLNRSDEEELEYTREMIENNFSNYSAWHNRSVLLANLMKKKAQGFFPKEKVLNDEYEHVHDAIFTDPDDQSGWFYYIWLLDQTMKTDAPLLVSSWPAHGSNVILSRNRHASDYSSSPFGSFHSDSGTVPLIIYFNQAVEGVNSSSITIESSFSTKDLVWKPVLQNNSHLSQVWVTHIKFPDANAQSSEAYQLKVSVGQTQGLISASGFHYSHPTQFAFKVCVCPIETEPAEKQGEDIVLWTDENFHVYQTQSQELHEVVPIGQLSINDVHEPTASNWRAESIANEIALFRELVKIGKLTLARLLTAHDVILSPCTNKMVHSDEVLQLYTDLIKLDPSHSQYYKDEHSLVFLRKITSNRESLLRHCFSHKNLASSSIGNDVCLRLSNLSLLRMGSVEKLLWVQMLDLSHNEIHSLEGLEAMQLLSCLNLSNNKLGSFTALGPLKLLNSLQVLDISYNEIGSHTIDTTRYQCSTPLSHTEEASWNNEEIVTGGADVKSYWEAFLILKSMSLKQLVTVGNAISVENFKSFVVKCVPTLEWLDGDKLH</sequence>